<comment type="similarity">
    <text evidence="2">Belongs to the gluconeogenesis factor family.</text>
</comment>
<gene>
    <name evidence="4" type="ORF">A3A97_02015</name>
</gene>
<dbReference type="GO" id="GO:0005737">
    <property type="term" value="C:cytoplasm"/>
    <property type="evidence" value="ECO:0007669"/>
    <property type="project" value="UniProtKB-SubCell"/>
</dbReference>
<dbReference type="PANTHER" id="PTHR30135">
    <property type="entry name" value="UNCHARACTERIZED PROTEIN YVCK-RELATED"/>
    <property type="match status" value="1"/>
</dbReference>
<dbReference type="GO" id="GO:0043743">
    <property type="term" value="F:LPPG:FO 2-phospho-L-lactate transferase activity"/>
    <property type="evidence" value="ECO:0007669"/>
    <property type="project" value="InterPro"/>
</dbReference>
<dbReference type="SUPFAM" id="SSF142338">
    <property type="entry name" value="CofD-like"/>
    <property type="match status" value="1"/>
</dbReference>
<dbReference type="GO" id="GO:0008360">
    <property type="term" value="P:regulation of cell shape"/>
    <property type="evidence" value="ECO:0007669"/>
    <property type="project" value="UniProtKB-UniRule"/>
</dbReference>
<dbReference type="PANTHER" id="PTHR30135:SF3">
    <property type="entry name" value="GLUCONEOGENESIS FACTOR-RELATED"/>
    <property type="match status" value="1"/>
</dbReference>
<dbReference type="InterPro" id="IPR010119">
    <property type="entry name" value="Gluconeogen_factor"/>
</dbReference>
<dbReference type="Proteomes" id="UP000176951">
    <property type="component" value="Unassembled WGS sequence"/>
</dbReference>
<comment type="caution">
    <text evidence="4">The sequence shown here is derived from an EMBL/GenBank/DDBJ whole genome shotgun (WGS) entry which is preliminary data.</text>
</comment>
<evidence type="ECO:0000313" key="4">
    <source>
        <dbReference type="EMBL" id="OHA50677.1"/>
    </source>
</evidence>
<proteinExistence type="inferred from homology"/>
<keyword evidence="3" id="KW-1133">Transmembrane helix</keyword>
<evidence type="ECO:0000256" key="1">
    <source>
        <dbReference type="ARBA" id="ARBA00022490"/>
    </source>
</evidence>
<evidence type="ECO:0000256" key="2">
    <source>
        <dbReference type="HAMAP-Rule" id="MF_00973"/>
    </source>
</evidence>
<dbReference type="InterPro" id="IPR038136">
    <property type="entry name" value="CofD-like_dom_sf"/>
</dbReference>
<comment type="function">
    <text evidence="2">Required for morphogenesis under gluconeogenic growth conditions.</text>
</comment>
<dbReference type="InterPro" id="IPR002882">
    <property type="entry name" value="CofD"/>
</dbReference>
<organism evidence="4 5">
    <name type="scientific">Candidatus Terrybacteria bacterium RIFCSPLOWO2_01_FULL_40_23</name>
    <dbReference type="NCBI Taxonomy" id="1802366"/>
    <lineage>
        <taxon>Bacteria</taxon>
        <taxon>Candidatus Terryibacteriota</taxon>
    </lineage>
</organism>
<sequence length="328" mass="36054">MTTNDMKKPSKKIVVIGGGTGVFTVLSGLKHSKHKLSAIVTMADDGGSTGILREEFGILPPGDVRRALVALSHDEKTLADLFAYRFEEGRGFEGHSLGNLLLTALERIHGSFDKAVDEAGTILGIKGQVIPVTFDRVKLLAYLEDGKMISGEARIDNLKKNRKRAGIKRVILKPAARANKKAVKAILEADLIVLGPGDLYTSIIPNLLVKGIAGAIRKSHASKALVINIMTKRGETDKFQAKDFVYAIEKYLNSNNILTHLVVNTAYPKKEIFNKYHNTEGADLIIYNPAVWNKSKFKILAGPLIRKDGKFIRHDPKKLAQTLLKILK</sequence>
<dbReference type="NCBIfam" id="TIGR01826">
    <property type="entry name" value="CofD_related"/>
    <property type="match status" value="1"/>
</dbReference>
<name>A0A1G2PQS9_9BACT</name>
<evidence type="ECO:0000256" key="3">
    <source>
        <dbReference type="SAM" id="Phobius"/>
    </source>
</evidence>
<keyword evidence="1 2" id="KW-0963">Cytoplasm</keyword>
<dbReference type="EMBL" id="MHSW01000031">
    <property type="protein sequence ID" value="OHA50677.1"/>
    <property type="molecule type" value="Genomic_DNA"/>
</dbReference>
<keyword evidence="3" id="KW-0472">Membrane</keyword>
<dbReference type="CDD" id="cd07187">
    <property type="entry name" value="YvcK_like"/>
    <property type="match status" value="1"/>
</dbReference>
<protein>
    <recommendedName>
        <fullName evidence="2">Putative gluconeogenesis factor</fullName>
    </recommendedName>
</protein>
<feature type="transmembrane region" description="Helical" evidence="3">
    <location>
        <begin position="12"/>
        <end position="29"/>
    </location>
</feature>
<dbReference type="AlphaFoldDB" id="A0A1G2PQS9"/>
<dbReference type="Gene3D" id="3.40.50.10680">
    <property type="entry name" value="CofD-like domains"/>
    <property type="match status" value="1"/>
</dbReference>
<evidence type="ECO:0000313" key="5">
    <source>
        <dbReference type="Proteomes" id="UP000176951"/>
    </source>
</evidence>
<dbReference type="Pfam" id="PF01933">
    <property type="entry name" value="CofD"/>
    <property type="match status" value="1"/>
</dbReference>
<dbReference type="HAMAP" id="MF_00973">
    <property type="entry name" value="Gluconeogen_factor"/>
    <property type="match status" value="1"/>
</dbReference>
<accession>A0A1G2PQS9</accession>
<reference evidence="4 5" key="1">
    <citation type="journal article" date="2016" name="Nat. Commun.">
        <title>Thousands of microbial genomes shed light on interconnected biogeochemical processes in an aquifer system.</title>
        <authorList>
            <person name="Anantharaman K."/>
            <person name="Brown C.T."/>
            <person name="Hug L.A."/>
            <person name="Sharon I."/>
            <person name="Castelle C.J."/>
            <person name="Probst A.J."/>
            <person name="Thomas B.C."/>
            <person name="Singh A."/>
            <person name="Wilkins M.J."/>
            <person name="Karaoz U."/>
            <person name="Brodie E.L."/>
            <person name="Williams K.H."/>
            <person name="Hubbard S.S."/>
            <person name="Banfield J.F."/>
        </authorList>
    </citation>
    <scope>NUCLEOTIDE SEQUENCE [LARGE SCALE GENOMIC DNA]</scope>
</reference>
<comment type="subcellular location">
    <subcellularLocation>
        <location evidence="2">Cytoplasm</location>
    </subcellularLocation>
</comment>
<keyword evidence="3" id="KW-0812">Transmembrane</keyword>